<keyword evidence="3 8" id="KW-0812">Transmembrane</keyword>
<evidence type="ECO:0000256" key="3">
    <source>
        <dbReference type="ARBA" id="ARBA00022692"/>
    </source>
</evidence>
<feature type="transmembrane region" description="Helical" evidence="8">
    <location>
        <begin position="465"/>
        <end position="484"/>
    </location>
</feature>
<evidence type="ECO:0000256" key="5">
    <source>
        <dbReference type="ARBA" id="ARBA00023136"/>
    </source>
</evidence>
<evidence type="ECO:0000313" key="10">
    <source>
        <dbReference type="RefSeq" id="XP_018495139.1"/>
    </source>
</evidence>
<feature type="transmembrane region" description="Helical" evidence="8">
    <location>
        <begin position="92"/>
        <end position="114"/>
    </location>
</feature>
<feature type="transmembrane region" description="Helical" evidence="8">
    <location>
        <begin position="63"/>
        <end position="86"/>
    </location>
</feature>
<proteinExistence type="predicted"/>
<feature type="transmembrane region" description="Helical" evidence="8">
    <location>
        <begin position="430"/>
        <end position="453"/>
    </location>
</feature>
<evidence type="ECO:0000256" key="6">
    <source>
        <dbReference type="ARBA" id="ARBA00023315"/>
    </source>
</evidence>
<dbReference type="GO" id="GO:0030258">
    <property type="term" value="P:lipid modification"/>
    <property type="evidence" value="ECO:0007669"/>
    <property type="project" value="TreeGrafter"/>
</dbReference>
<dbReference type="PANTHER" id="PTHR13906">
    <property type="entry name" value="PORCUPINE"/>
    <property type="match status" value="1"/>
</dbReference>
<keyword evidence="4 8" id="KW-1133">Transmembrane helix</keyword>
<dbReference type="GeneID" id="108864292"/>
<reference evidence="10" key="1">
    <citation type="submission" date="2025-08" db="UniProtKB">
        <authorList>
            <consortium name="RefSeq"/>
        </authorList>
    </citation>
    <scope>IDENTIFICATION</scope>
</reference>
<feature type="transmembrane region" description="Helical" evidence="8">
    <location>
        <begin position="31"/>
        <end position="51"/>
    </location>
</feature>
<evidence type="ECO:0000256" key="4">
    <source>
        <dbReference type="ARBA" id="ARBA00022989"/>
    </source>
</evidence>
<evidence type="ECO:0000256" key="7">
    <source>
        <dbReference type="SAM" id="MobiDB-lite"/>
    </source>
</evidence>
<keyword evidence="2" id="KW-0808">Transferase</keyword>
<keyword evidence="6" id="KW-0012">Acyltransferase</keyword>
<dbReference type="GO" id="GO:0016746">
    <property type="term" value="F:acyltransferase activity"/>
    <property type="evidence" value="ECO:0007669"/>
    <property type="project" value="UniProtKB-KW"/>
</dbReference>
<evidence type="ECO:0000256" key="2">
    <source>
        <dbReference type="ARBA" id="ARBA00022679"/>
    </source>
</evidence>
<dbReference type="RefSeq" id="XP_018495139.1">
    <property type="nucleotide sequence ID" value="XM_018639623.1"/>
</dbReference>
<accession>A0AAJ7L518</accession>
<gene>
    <name evidence="10" type="primary">LOC108864292</name>
</gene>
<organism evidence="9 10">
    <name type="scientific">Galendromus occidentalis</name>
    <name type="common">western predatory mite</name>
    <dbReference type="NCBI Taxonomy" id="34638"/>
    <lineage>
        <taxon>Eukaryota</taxon>
        <taxon>Metazoa</taxon>
        <taxon>Ecdysozoa</taxon>
        <taxon>Arthropoda</taxon>
        <taxon>Chelicerata</taxon>
        <taxon>Arachnida</taxon>
        <taxon>Acari</taxon>
        <taxon>Parasitiformes</taxon>
        <taxon>Mesostigmata</taxon>
        <taxon>Gamasina</taxon>
        <taxon>Phytoseioidea</taxon>
        <taxon>Phytoseiidae</taxon>
        <taxon>Typhlodrominae</taxon>
        <taxon>Galendromus</taxon>
    </lineage>
</organism>
<dbReference type="GO" id="GO:0016020">
    <property type="term" value="C:membrane"/>
    <property type="evidence" value="ECO:0007669"/>
    <property type="project" value="UniProtKB-SubCell"/>
</dbReference>
<keyword evidence="5 8" id="KW-0472">Membrane</keyword>
<evidence type="ECO:0000313" key="9">
    <source>
        <dbReference type="Proteomes" id="UP000694867"/>
    </source>
</evidence>
<dbReference type="PANTHER" id="PTHR13906:SF4">
    <property type="entry name" value="LYSOPHOSPHOLIPID ACYLTRANSFERASE 6"/>
    <property type="match status" value="1"/>
</dbReference>
<dbReference type="AlphaFoldDB" id="A0AAJ7L518"/>
<sequence>MSHWVVQDEWYHGSRLLQPLADAAGVQVDKLNYVVAGFSCILIGSIYRTALHPSKVTPLARKLFTFLVGVLVLYFCFGGDVIHLFVQTTVAYLLIVFCPIEPLPRFSLYFCLGYQSILHGYRMYYDYQGYTLDITGALMMLTQRLTSLAFSFRDGVLSQNCKPYMLKDAIKKRPDVFTYFTYAFDFHMVLCGPLIPFKEVEAVTYGTIFDERKAAFNKNAASGGSNGSGIADSAHSGAKNREALEEPDPTPYVFKRTIYSVLSILVVVFVVPLFPIEFLFSEEFKALALPTKVFWFFVYTALTRQQYYLIWKMAEAICNSSHFGYRYVNGADDWSGCTNIRIWDVETALSQRDGLAAWNTSTQRWLRSICYDRVETSKTLMTFFLSAAWHGFYPGYYLTFMTLAVQTLAARNVRRYVRPHFQGSTRMKKLYDAMTFLTTVWGFAYATLPFILLSFSKAFTMWSHVYFYGHVFSAFCIFALPRILPKPAAETSSESLSTSSKVSKTVKQG</sequence>
<feature type="transmembrane region" description="Helical" evidence="8">
    <location>
        <begin position="286"/>
        <end position="302"/>
    </location>
</feature>
<dbReference type="InterPro" id="IPR004299">
    <property type="entry name" value="MBOAT_fam"/>
</dbReference>
<feature type="transmembrane region" description="Helical" evidence="8">
    <location>
        <begin position="387"/>
        <end position="409"/>
    </location>
</feature>
<dbReference type="InterPro" id="IPR049941">
    <property type="entry name" value="LPLAT_7/PORCN-like"/>
</dbReference>
<dbReference type="KEGG" id="goe:108864292"/>
<protein>
    <submittedName>
        <fullName evidence="10">Membrane-bound O-acyltransferase domain-containing protein 2</fullName>
    </submittedName>
</protein>
<dbReference type="Pfam" id="PF03062">
    <property type="entry name" value="MBOAT"/>
    <property type="match status" value="1"/>
</dbReference>
<dbReference type="Proteomes" id="UP000694867">
    <property type="component" value="Unplaced"/>
</dbReference>
<feature type="transmembrane region" description="Helical" evidence="8">
    <location>
        <begin position="257"/>
        <end position="274"/>
    </location>
</feature>
<comment type="subcellular location">
    <subcellularLocation>
        <location evidence="1">Membrane</location>
        <topology evidence="1">Multi-pass membrane protein</topology>
    </subcellularLocation>
</comment>
<evidence type="ECO:0000256" key="8">
    <source>
        <dbReference type="SAM" id="Phobius"/>
    </source>
</evidence>
<keyword evidence="9" id="KW-1185">Reference proteome</keyword>
<name>A0AAJ7L518_9ACAR</name>
<evidence type="ECO:0000256" key="1">
    <source>
        <dbReference type="ARBA" id="ARBA00004141"/>
    </source>
</evidence>
<feature type="region of interest" description="Disordered" evidence="7">
    <location>
        <begin position="490"/>
        <end position="509"/>
    </location>
</feature>